<feature type="domain" description="HTH luxR-type" evidence="4">
    <location>
        <begin position="115"/>
        <end position="180"/>
    </location>
</feature>
<evidence type="ECO:0000313" key="6">
    <source>
        <dbReference type="Proteomes" id="UP000014140"/>
    </source>
</evidence>
<keyword evidence="2" id="KW-0238">DNA-binding</keyword>
<organism evidence="5 6">
    <name type="scientific">Parabacteroides goldsteinii dnLKV18</name>
    <dbReference type="NCBI Taxonomy" id="1235789"/>
    <lineage>
        <taxon>Bacteria</taxon>
        <taxon>Pseudomonadati</taxon>
        <taxon>Bacteroidota</taxon>
        <taxon>Bacteroidia</taxon>
        <taxon>Bacteroidales</taxon>
        <taxon>Tannerellaceae</taxon>
        <taxon>Parabacteroides</taxon>
    </lineage>
</organism>
<dbReference type="PATRIC" id="fig|1235789.3.peg.1580"/>
<dbReference type="PROSITE" id="PS50043">
    <property type="entry name" value="HTH_LUXR_2"/>
    <property type="match status" value="1"/>
</dbReference>
<dbReference type="HOGENOM" id="CLU_120890_0_0_10"/>
<dbReference type="EMBL" id="ASSQ01000009">
    <property type="protein sequence ID" value="EOS18576.1"/>
    <property type="molecule type" value="Genomic_DNA"/>
</dbReference>
<comment type="caution">
    <text evidence="5">The sequence shown here is derived from an EMBL/GenBank/DDBJ whole genome shotgun (WGS) entry which is preliminary data.</text>
</comment>
<dbReference type="CDD" id="cd06170">
    <property type="entry name" value="LuxR_C_like"/>
    <property type="match status" value="1"/>
</dbReference>
<proteinExistence type="predicted"/>
<sequence>MRAIEFYTTPEGEVTIREQGMPERQLKESDTDFIQRFLEVLEEFYPDAYAALREIYSRYEGNRMYRDFLAVRRFVKCNFGLYDNEIDVDENWNFHFEFVGCPLRGECKYFNVICNPKFNSTLSESQLRVMKLCYRGKSDEEIADELFLSTHTVKNHRKNVFRKLSIHSMAEFMRYANDKKLFKNE</sequence>
<evidence type="ECO:0000256" key="3">
    <source>
        <dbReference type="ARBA" id="ARBA00023163"/>
    </source>
</evidence>
<dbReference type="PRINTS" id="PR00038">
    <property type="entry name" value="HTHLUXR"/>
</dbReference>
<dbReference type="Gene3D" id="1.10.10.10">
    <property type="entry name" value="Winged helix-like DNA-binding domain superfamily/Winged helix DNA-binding domain"/>
    <property type="match status" value="1"/>
</dbReference>
<dbReference type="GO" id="GO:0006355">
    <property type="term" value="P:regulation of DNA-templated transcription"/>
    <property type="evidence" value="ECO:0007669"/>
    <property type="project" value="InterPro"/>
</dbReference>
<gene>
    <name evidence="5" type="ORF">C803_01573</name>
</gene>
<dbReference type="PANTHER" id="PTHR44688:SF16">
    <property type="entry name" value="DNA-BINDING TRANSCRIPTIONAL ACTIVATOR DEVR_DOSR"/>
    <property type="match status" value="1"/>
</dbReference>
<evidence type="ECO:0000256" key="1">
    <source>
        <dbReference type="ARBA" id="ARBA00023015"/>
    </source>
</evidence>
<dbReference type="Proteomes" id="UP000014140">
    <property type="component" value="Unassembled WGS sequence"/>
</dbReference>
<evidence type="ECO:0000256" key="2">
    <source>
        <dbReference type="ARBA" id="ARBA00023125"/>
    </source>
</evidence>
<dbReference type="SMART" id="SM00421">
    <property type="entry name" value="HTH_LUXR"/>
    <property type="match status" value="1"/>
</dbReference>
<dbReference type="InterPro" id="IPR036388">
    <property type="entry name" value="WH-like_DNA-bd_sf"/>
</dbReference>
<keyword evidence="1" id="KW-0805">Transcription regulation</keyword>
<dbReference type="Pfam" id="PF00196">
    <property type="entry name" value="GerE"/>
    <property type="match status" value="1"/>
</dbReference>
<protein>
    <recommendedName>
        <fullName evidence="4">HTH luxR-type domain-containing protein</fullName>
    </recommendedName>
</protein>
<keyword evidence="6" id="KW-1185">Reference proteome</keyword>
<reference evidence="5 6" key="1">
    <citation type="submission" date="2013-04" db="EMBL/GenBank/DDBJ databases">
        <title>The Genome Sequence of Parabacteroides goldsteinii dnLKV18.</title>
        <authorList>
            <consortium name="The Broad Institute Genomics Platform"/>
            <consortium name="The Broad Institute Genome Sequencing Center for Infectious Disease"/>
            <person name="Earl A."/>
            <person name="Xavier R."/>
            <person name="Kuhn K."/>
            <person name="Stappenbeck T."/>
            <person name="Walker B."/>
            <person name="Young S."/>
            <person name="Zeng Q."/>
            <person name="Gargeya S."/>
            <person name="Fitzgerald M."/>
            <person name="Haas B."/>
            <person name="Abouelleil A."/>
            <person name="Allen A.W."/>
            <person name="Alvarado L."/>
            <person name="Arachchi H.M."/>
            <person name="Berlin A.M."/>
            <person name="Chapman S.B."/>
            <person name="Gainer-Dewar J."/>
            <person name="Goldberg J."/>
            <person name="Griggs A."/>
            <person name="Gujja S."/>
            <person name="Hansen M."/>
            <person name="Howarth C."/>
            <person name="Imamovic A."/>
            <person name="Ireland A."/>
            <person name="Larimer J."/>
            <person name="McCowan C."/>
            <person name="Murphy C."/>
            <person name="Pearson M."/>
            <person name="Poon T.W."/>
            <person name="Priest M."/>
            <person name="Roberts A."/>
            <person name="Saif S."/>
            <person name="Shea T."/>
            <person name="Sisk P."/>
            <person name="Sykes S."/>
            <person name="Wortman J."/>
            <person name="Nusbaum C."/>
            <person name="Birren B."/>
        </authorList>
    </citation>
    <scope>NUCLEOTIDE SEQUENCE [LARGE SCALE GENOMIC DNA]</scope>
    <source>
        <strain evidence="6">dnLKV18</strain>
    </source>
</reference>
<dbReference type="PANTHER" id="PTHR44688">
    <property type="entry name" value="DNA-BINDING TRANSCRIPTIONAL ACTIVATOR DEVR_DOSR"/>
    <property type="match status" value="1"/>
</dbReference>
<accession>S0GJU6</accession>
<dbReference type="SUPFAM" id="SSF46894">
    <property type="entry name" value="C-terminal effector domain of the bipartite response regulators"/>
    <property type="match status" value="1"/>
</dbReference>
<dbReference type="RefSeq" id="WP_010803583.1">
    <property type="nucleotide sequence ID" value="NZ_KE159513.1"/>
</dbReference>
<evidence type="ECO:0000313" key="5">
    <source>
        <dbReference type="EMBL" id="EOS18576.1"/>
    </source>
</evidence>
<name>S0GJU6_9BACT</name>
<evidence type="ECO:0000259" key="4">
    <source>
        <dbReference type="PROSITE" id="PS50043"/>
    </source>
</evidence>
<dbReference type="AlphaFoldDB" id="S0GJU6"/>
<keyword evidence="3" id="KW-0804">Transcription</keyword>
<dbReference type="InterPro" id="IPR000792">
    <property type="entry name" value="Tscrpt_reg_LuxR_C"/>
</dbReference>
<dbReference type="GO" id="GO:0003677">
    <property type="term" value="F:DNA binding"/>
    <property type="evidence" value="ECO:0007669"/>
    <property type="project" value="UniProtKB-KW"/>
</dbReference>
<dbReference type="InterPro" id="IPR016032">
    <property type="entry name" value="Sig_transdc_resp-reg_C-effctor"/>
</dbReference>